<keyword evidence="1" id="KW-1133">Transmembrane helix</keyword>
<comment type="caution">
    <text evidence="2">The sequence shown here is derived from an EMBL/GenBank/DDBJ whole genome shotgun (WGS) entry which is preliminary data.</text>
</comment>
<feature type="transmembrane region" description="Helical" evidence="1">
    <location>
        <begin position="63"/>
        <end position="81"/>
    </location>
</feature>
<proteinExistence type="predicted"/>
<gene>
    <name evidence="2" type="ORF">DFR76_102581</name>
</gene>
<evidence type="ECO:0000256" key="1">
    <source>
        <dbReference type="SAM" id="Phobius"/>
    </source>
</evidence>
<keyword evidence="1" id="KW-0812">Transmembrane</keyword>
<sequence length="117" mass="12617">MSITTSGPESTHRAADRLPRWVTVSAWLVPVLIIGQFAMVAIVPVLATLIGTLRGTRRGALRWAAVALAVAYAIPLIRWATEADPAPSLSKDMHPVLAAVIVVVSLGYQLVRLRRRG</sequence>
<protein>
    <submittedName>
        <fullName evidence="2">Uncharacterized protein</fullName>
    </submittedName>
</protein>
<dbReference type="EMBL" id="QQBC01000002">
    <property type="protein sequence ID" value="RDI68180.1"/>
    <property type="molecule type" value="Genomic_DNA"/>
</dbReference>
<dbReference type="Proteomes" id="UP000254869">
    <property type="component" value="Unassembled WGS sequence"/>
</dbReference>
<reference evidence="2 3" key="1">
    <citation type="submission" date="2018-07" db="EMBL/GenBank/DDBJ databases">
        <title>Genomic Encyclopedia of Type Strains, Phase IV (KMG-IV): sequencing the most valuable type-strain genomes for metagenomic binning, comparative biology and taxonomic classification.</title>
        <authorList>
            <person name="Goeker M."/>
        </authorList>
    </citation>
    <scope>NUCLEOTIDE SEQUENCE [LARGE SCALE GENOMIC DNA]</scope>
    <source>
        <strain evidence="2 3">DSM 44290</strain>
    </source>
</reference>
<evidence type="ECO:0000313" key="3">
    <source>
        <dbReference type="Proteomes" id="UP000254869"/>
    </source>
</evidence>
<feature type="transmembrane region" description="Helical" evidence="1">
    <location>
        <begin position="93"/>
        <end position="111"/>
    </location>
</feature>
<name>A0A370IC46_9NOCA</name>
<keyword evidence="3" id="KW-1185">Reference proteome</keyword>
<dbReference type="RefSeq" id="WP_067992888.1">
    <property type="nucleotide sequence ID" value="NZ_QQBC01000002.1"/>
</dbReference>
<accession>A0A370IC46</accession>
<dbReference type="AlphaFoldDB" id="A0A370IC46"/>
<feature type="transmembrane region" description="Helical" evidence="1">
    <location>
        <begin position="27"/>
        <end position="51"/>
    </location>
</feature>
<evidence type="ECO:0000313" key="2">
    <source>
        <dbReference type="EMBL" id="RDI68180.1"/>
    </source>
</evidence>
<organism evidence="2 3">
    <name type="scientific">Nocardia pseudobrasiliensis</name>
    <dbReference type="NCBI Taxonomy" id="45979"/>
    <lineage>
        <taxon>Bacteria</taxon>
        <taxon>Bacillati</taxon>
        <taxon>Actinomycetota</taxon>
        <taxon>Actinomycetes</taxon>
        <taxon>Mycobacteriales</taxon>
        <taxon>Nocardiaceae</taxon>
        <taxon>Nocardia</taxon>
    </lineage>
</organism>
<dbReference type="STRING" id="1210086.GCA_001613105_01157"/>
<keyword evidence="1" id="KW-0472">Membrane</keyword>